<dbReference type="InterPro" id="IPR050585">
    <property type="entry name" value="Xaa-Pro_dipeptidyl-ppase/CocE"/>
</dbReference>
<proteinExistence type="predicted"/>
<dbReference type="GO" id="GO:0008239">
    <property type="term" value="F:dipeptidyl-peptidase activity"/>
    <property type="evidence" value="ECO:0007669"/>
    <property type="project" value="InterPro"/>
</dbReference>
<organism evidence="3">
    <name type="scientific">marine metagenome</name>
    <dbReference type="NCBI Taxonomy" id="408172"/>
    <lineage>
        <taxon>unclassified sequences</taxon>
        <taxon>metagenomes</taxon>
        <taxon>ecological metagenomes</taxon>
    </lineage>
</organism>
<dbReference type="EMBL" id="UINC01009185">
    <property type="protein sequence ID" value="SVA41213.1"/>
    <property type="molecule type" value="Genomic_DNA"/>
</dbReference>
<dbReference type="Gene3D" id="2.60.120.260">
    <property type="entry name" value="Galactose-binding domain-like"/>
    <property type="match status" value="1"/>
</dbReference>
<dbReference type="Pfam" id="PF08530">
    <property type="entry name" value="PepX_C"/>
    <property type="match status" value="1"/>
</dbReference>
<dbReference type="Pfam" id="PF02129">
    <property type="entry name" value="Peptidase_S15"/>
    <property type="match status" value="1"/>
</dbReference>
<dbReference type="Gene3D" id="1.10.3020.10">
    <property type="entry name" value="alpha-amino acid ester hydrolase ( Helical cap domain)"/>
    <property type="match status" value="1"/>
</dbReference>
<dbReference type="NCBIfam" id="TIGR00976">
    <property type="entry name" value="CocE_NonD"/>
    <property type="match status" value="1"/>
</dbReference>
<accession>A0A381VNX9</accession>
<evidence type="ECO:0000256" key="1">
    <source>
        <dbReference type="ARBA" id="ARBA00022801"/>
    </source>
</evidence>
<evidence type="ECO:0000313" key="3">
    <source>
        <dbReference type="EMBL" id="SVA41213.1"/>
    </source>
</evidence>
<gene>
    <name evidence="3" type="ORF">METZ01_LOCUS94067</name>
</gene>
<dbReference type="InterPro" id="IPR029058">
    <property type="entry name" value="AB_hydrolase_fold"/>
</dbReference>
<dbReference type="InterPro" id="IPR000383">
    <property type="entry name" value="Xaa-Pro-like_dom"/>
</dbReference>
<dbReference type="Gene3D" id="3.40.50.1820">
    <property type="entry name" value="alpha/beta hydrolase"/>
    <property type="match status" value="1"/>
</dbReference>
<feature type="domain" description="Xaa-Pro dipeptidyl-peptidase C-terminal" evidence="2">
    <location>
        <begin position="291"/>
        <end position="528"/>
    </location>
</feature>
<name>A0A381VNX9_9ZZZZ</name>
<dbReference type="PANTHER" id="PTHR43056:SF10">
    <property type="entry name" value="COCE_NOND FAMILY, PUTATIVE (AFU_ORTHOLOGUE AFUA_7G00600)-RELATED"/>
    <property type="match status" value="1"/>
</dbReference>
<protein>
    <recommendedName>
        <fullName evidence="2">Xaa-Pro dipeptidyl-peptidase C-terminal domain-containing protein</fullName>
    </recommendedName>
</protein>
<sequence length="673" mass="76070">MFDTNNRNYVVNEVEHCWIPISDGIRLSARLWLPETPHSRPTPAVLEYIPYRKRDMVRLRDERNHPYFARHGYACVRVDMRGSGDSEGLMVDMYGPEELKDGVEIIEWIAKQPWCDGNVGMMGTSWGGTSCLQIASLQPDALKAIIAVCSTDNRFEDDIHHMGGCLLTDTVEWGATLPVILASPPDPATVGSDWRRIWQERLAGCEFPLKSWVKHETRDAYWRRGSVSEVPGSITCPMLLVGGWVDRYSNTVMNLLSESDNQCWGIIGPWGHHYPDVGVPKPDIDFQQEAVRWWDRWLMGKDNGMDEEPQLRVWLQEYVAPSDKILQKPGKWISENTWPSSNVKPKNYQLSSGELQTSDHTNPTETAFVPNTVHVGLTAGDTGYFGRDGGLPLDQREDDVLCLVFDTAPLKEPLDILGHTVLHVSLEVDQPIATLAVRLNDVSPTGEIGRVTYAIRNLALDQIGEGCQDLKPHEPRQICIEFPNVAYRFAKGHRIRLAFSSAYWPLIWPSPKLAEITLHLAKTQLTLPIRPENLAEKPIQFAKSDHAGESESSVLINNQALQRWSNLDATSNIISTGWHQPLTRVQFRDIDLQLAYETRAEHKITVGDPNSAFSRVQHRLQFSRNDSIVEVVGTAQLHSTLTDYVLSGSLEVLENGELIFERQWNPSLDRMYS</sequence>
<dbReference type="InterPro" id="IPR008979">
    <property type="entry name" value="Galactose-bd-like_sf"/>
</dbReference>
<dbReference type="InterPro" id="IPR005674">
    <property type="entry name" value="CocE/Ser_esterase"/>
</dbReference>
<dbReference type="InterPro" id="IPR013736">
    <property type="entry name" value="Xaa-Pro_dipept_C"/>
</dbReference>
<dbReference type="AlphaFoldDB" id="A0A381VNX9"/>
<dbReference type="SMART" id="SM00939">
    <property type="entry name" value="PepX_C"/>
    <property type="match status" value="1"/>
</dbReference>
<dbReference type="SUPFAM" id="SSF49785">
    <property type="entry name" value="Galactose-binding domain-like"/>
    <property type="match status" value="1"/>
</dbReference>
<keyword evidence="1" id="KW-0378">Hydrolase</keyword>
<evidence type="ECO:0000259" key="2">
    <source>
        <dbReference type="SMART" id="SM00939"/>
    </source>
</evidence>
<dbReference type="PANTHER" id="PTHR43056">
    <property type="entry name" value="PEPTIDASE S9 PROLYL OLIGOPEPTIDASE"/>
    <property type="match status" value="1"/>
</dbReference>
<reference evidence="3" key="1">
    <citation type="submission" date="2018-05" db="EMBL/GenBank/DDBJ databases">
        <authorList>
            <person name="Lanie J.A."/>
            <person name="Ng W.-L."/>
            <person name="Kazmierczak K.M."/>
            <person name="Andrzejewski T.M."/>
            <person name="Davidsen T.M."/>
            <person name="Wayne K.J."/>
            <person name="Tettelin H."/>
            <person name="Glass J.I."/>
            <person name="Rusch D."/>
            <person name="Podicherti R."/>
            <person name="Tsui H.-C.T."/>
            <person name="Winkler M.E."/>
        </authorList>
    </citation>
    <scope>NUCLEOTIDE SEQUENCE</scope>
</reference>
<dbReference type="SUPFAM" id="SSF53474">
    <property type="entry name" value="alpha/beta-Hydrolases"/>
    <property type="match status" value="1"/>
</dbReference>